<reference evidence="5" key="1">
    <citation type="submission" date="2016-10" db="EMBL/GenBank/DDBJ databases">
        <authorList>
            <person name="Varghese N."/>
            <person name="Submissions S."/>
        </authorList>
    </citation>
    <scope>NUCLEOTIDE SEQUENCE [LARGE SCALE GENOMIC DNA]</scope>
    <source>
        <strain evidence="5">DSM 23445</strain>
    </source>
</reference>
<keyword evidence="1" id="KW-0813">Transport</keyword>
<dbReference type="SUPFAM" id="SSF49464">
    <property type="entry name" value="Carboxypeptidase regulatory domain-like"/>
    <property type="match status" value="1"/>
</dbReference>
<comment type="subcellular location">
    <subcellularLocation>
        <location evidence="1">Cell outer membrane</location>
        <topology evidence="1">Multi-pass membrane protein</topology>
    </subcellularLocation>
</comment>
<evidence type="ECO:0000256" key="2">
    <source>
        <dbReference type="SAM" id="SignalP"/>
    </source>
</evidence>
<dbReference type="InterPro" id="IPR037066">
    <property type="entry name" value="Plug_dom_sf"/>
</dbReference>
<dbReference type="InterPro" id="IPR023997">
    <property type="entry name" value="TonB-dep_OMP_SusC/RagA_CS"/>
</dbReference>
<dbReference type="NCBIfam" id="TIGR04056">
    <property type="entry name" value="OMP_RagA_SusC"/>
    <property type="match status" value="1"/>
</dbReference>
<feature type="chain" id="PRO_5011516542" evidence="2">
    <location>
        <begin position="24"/>
        <end position="1036"/>
    </location>
</feature>
<dbReference type="Pfam" id="PF13715">
    <property type="entry name" value="CarbopepD_reg_2"/>
    <property type="match status" value="1"/>
</dbReference>
<dbReference type="Proteomes" id="UP000199673">
    <property type="component" value="Unassembled WGS sequence"/>
</dbReference>
<proteinExistence type="inferred from homology"/>
<accession>A0A1I7E3Z8</accession>
<organism evidence="4 5">
    <name type="scientific">Algoriphagus locisalis</name>
    <dbReference type="NCBI Taxonomy" id="305507"/>
    <lineage>
        <taxon>Bacteria</taxon>
        <taxon>Pseudomonadati</taxon>
        <taxon>Bacteroidota</taxon>
        <taxon>Cytophagia</taxon>
        <taxon>Cytophagales</taxon>
        <taxon>Cyclobacteriaceae</taxon>
        <taxon>Algoriphagus</taxon>
    </lineage>
</organism>
<dbReference type="RefSeq" id="WP_091697978.1">
    <property type="nucleotide sequence ID" value="NZ_FPBF01000010.1"/>
</dbReference>
<keyword evidence="5" id="KW-1185">Reference proteome</keyword>
<evidence type="ECO:0000256" key="1">
    <source>
        <dbReference type="PROSITE-ProRule" id="PRU01360"/>
    </source>
</evidence>
<dbReference type="Gene3D" id="2.170.130.10">
    <property type="entry name" value="TonB-dependent receptor, plug domain"/>
    <property type="match status" value="1"/>
</dbReference>
<gene>
    <name evidence="4" type="ORF">SAMN04489724_0003</name>
</gene>
<comment type="similarity">
    <text evidence="1">Belongs to the TonB-dependent receptor family.</text>
</comment>
<dbReference type="GO" id="GO:0009279">
    <property type="term" value="C:cell outer membrane"/>
    <property type="evidence" value="ECO:0007669"/>
    <property type="project" value="UniProtKB-SubCell"/>
</dbReference>
<dbReference type="InterPro" id="IPR023996">
    <property type="entry name" value="TonB-dep_OMP_SusC/RagA"/>
</dbReference>
<dbReference type="EMBL" id="FPBF01000010">
    <property type="protein sequence ID" value="SFU18670.1"/>
    <property type="molecule type" value="Genomic_DNA"/>
</dbReference>
<feature type="domain" description="TonB-dependent receptor plug" evidence="3">
    <location>
        <begin position="117"/>
        <end position="223"/>
    </location>
</feature>
<dbReference type="NCBIfam" id="TIGR04057">
    <property type="entry name" value="SusC_RagA_signa"/>
    <property type="match status" value="1"/>
</dbReference>
<dbReference type="InterPro" id="IPR039426">
    <property type="entry name" value="TonB-dep_rcpt-like"/>
</dbReference>
<dbReference type="AlphaFoldDB" id="A0A1I7E3Z8"/>
<keyword evidence="1" id="KW-0472">Membrane</keyword>
<dbReference type="InterPro" id="IPR008969">
    <property type="entry name" value="CarboxyPept-like_regulatory"/>
</dbReference>
<dbReference type="OrthoDB" id="9768177at2"/>
<evidence type="ECO:0000313" key="5">
    <source>
        <dbReference type="Proteomes" id="UP000199673"/>
    </source>
</evidence>
<keyword evidence="2" id="KW-0732">Signal</keyword>
<sequence length="1036" mass="112613">MERRIFTVFFFSCMLLMASVAHAQQVTITGKVTLQEGEVLPGVTIIEKGTTNGAVTDINGDYSINTPVGSTLIYSFLGFDSQEILVGNQSVINVQLTETSSDLEEVVVVGYGIQKKSVVTGAISSIKASDLENQPINRVEQALQGRTSGLTVAAGSGQPGSGSTIRIRGITTLGNNNPLWVVDGVVVDNGGIGYLNQSDIESIEVLKDASSQAIYGARAAAGVILVTTKKGKAGEMRVNYHGYYGTSAPAKKLNLLNATDYATLRNESAVNAGNSPVFSNPASYGEGTDWQDLIFNNDARRQNHEVSVSGGNEVSTFYASFGYLQQDGIVATEISNYKRTNIRLNSEHKLSKWLTVGQNLGYAHDKSTGLGNTNSEFGGPLSSAINLDPITPAVITDPAVASQPPYTSPNIVRDPNGNPYGISTIVGQEMVNPLAYIQTRLGNYGWSDNIVGNAYAVAEPIEGLKFRSTLGAKLSYWGNESFTPLFYLNGSNVSNQTSFTRNQNRGFDWNLENTVSYTKSIQDHSFTVLLGQGAYKDNNSRSLGVTYFNVPVDNFEDASLNYNVPSDQRVASGSEGSGHTVTSLFARVNYNFNEKYLFEALVRRDGSSRFGENNRYGVFPSFSAGWVVSQEDFWPSNTFIDFLKIRGGYGVVGNDNIGDFAYLSTIGGGRNYAIGTSGSYLIGYSPNAPSNPDLKWEQTSQANFGFEATVFEDFNVTFDMYKKVTTGILQNPRIPSYVGAISNPAANVADLMNKGVELEIGYRKQLGSLNLGVSGNVSYLHNEVTDLGNNIDFLSGGQSFQASTYPITRTGVGYAANSFYGFQNLGIFQTTEEVENYVDANGNQILPNAQPGDFIWADLDEDGQITEKDRNYIGNPTPNWSYGFTLNLAYKAFDMVLFGQGVAGNQVFQGLRRLDIGTANWQTEALGRWTEAGDNNSYPRLVDGDPNKNFSNPSDFYLEDGSYFRIKTLQFGYTLPTAIASKVGMKKARVYVMSENLLTFTKYTGYDPEIGGGVMSIDRGIYPQARSFMVGVNVGF</sequence>
<feature type="signal peptide" evidence="2">
    <location>
        <begin position="1"/>
        <end position="23"/>
    </location>
</feature>
<dbReference type="InterPro" id="IPR012910">
    <property type="entry name" value="Plug_dom"/>
</dbReference>
<keyword evidence="1" id="KW-0998">Cell outer membrane</keyword>
<evidence type="ECO:0000313" key="4">
    <source>
        <dbReference type="EMBL" id="SFU18670.1"/>
    </source>
</evidence>
<protein>
    <submittedName>
        <fullName evidence="4">TonB-linked outer membrane protein, SusC/RagA family</fullName>
    </submittedName>
</protein>
<evidence type="ECO:0000259" key="3">
    <source>
        <dbReference type="Pfam" id="PF07715"/>
    </source>
</evidence>
<keyword evidence="1" id="KW-1134">Transmembrane beta strand</keyword>
<dbReference type="PROSITE" id="PS52016">
    <property type="entry name" value="TONB_DEPENDENT_REC_3"/>
    <property type="match status" value="1"/>
</dbReference>
<dbReference type="SUPFAM" id="SSF56935">
    <property type="entry name" value="Porins"/>
    <property type="match status" value="1"/>
</dbReference>
<dbReference type="Gene3D" id="2.60.40.1120">
    <property type="entry name" value="Carboxypeptidase-like, regulatory domain"/>
    <property type="match status" value="1"/>
</dbReference>
<keyword evidence="1" id="KW-0812">Transmembrane</keyword>
<dbReference type="STRING" id="305507.SAMN04489724_0003"/>
<name>A0A1I7E3Z8_9BACT</name>
<dbReference type="Pfam" id="PF07715">
    <property type="entry name" value="Plug"/>
    <property type="match status" value="1"/>
</dbReference>